<reference evidence="3 4" key="1">
    <citation type="journal article" date="2010" name="PLoS ONE">
        <title>The glycobiome of the rumen bacterium Butyrivibrio proteoclasticus B316(T) highlights adaptation to a polysaccharide-rich environment.</title>
        <authorList>
            <person name="Kelly W.J."/>
            <person name="Leahy S.C."/>
            <person name="Altermann E."/>
            <person name="Yeoman C.J."/>
            <person name="Dunne J.C."/>
            <person name="Kong Z."/>
            <person name="Pacheco D.M."/>
            <person name="Li D."/>
            <person name="Noel S.J."/>
            <person name="Moon C.D."/>
            <person name="Cookson A.L."/>
            <person name="Attwood G.T."/>
        </authorList>
    </citation>
    <scope>NUCLEOTIDE SEQUENCE [LARGE SCALE GENOMIC DNA]</scope>
    <source>
        <strain evidence="4">ATCC 51982 / DSM 14932 / B316</strain>
    </source>
</reference>
<keyword evidence="1" id="KW-0812">Transmembrane</keyword>
<organism evidence="3 4">
    <name type="scientific">Butyrivibrio proteoclasticus (strain ATCC 51982 / DSM 14932 / B316)</name>
    <name type="common">Clostridium proteoclasticum</name>
    <dbReference type="NCBI Taxonomy" id="515622"/>
    <lineage>
        <taxon>Bacteria</taxon>
        <taxon>Bacillati</taxon>
        <taxon>Bacillota</taxon>
        <taxon>Clostridia</taxon>
        <taxon>Lachnospirales</taxon>
        <taxon>Lachnospiraceae</taxon>
        <taxon>Butyrivibrio</taxon>
    </lineage>
</organism>
<protein>
    <submittedName>
        <fullName evidence="3">Glycosyl transferase GT2 family</fullName>
    </submittedName>
</protein>
<evidence type="ECO:0000313" key="4">
    <source>
        <dbReference type="Proteomes" id="UP000001299"/>
    </source>
</evidence>
<keyword evidence="1" id="KW-1133">Transmembrane helix</keyword>
<dbReference type="Proteomes" id="UP000001299">
    <property type="component" value="Chromosome 1"/>
</dbReference>
<accession>E0RX93</accession>
<dbReference type="CDD" id="cd00761">
    <property type="entry name" value="Glyco_tranf_GTA_type"/>
    <property type="match status" value="1"/>
</dbReference>
<feature type="transmembrane region" description="Helical" evidence="1">
    <location>
        <begin position="227"/>
        <end position="246"/>
    </location>
</feature>
<dbReference type="SUPFAM" id="SSF53448">
    <property type="entry name" value="Nucleotide-diphospho-sugar transferases"/>
    <property type="match status" value="1"/>
</dbReference>
<dbReference type="GO" id="GO:0016740">
    <property type="term" value="F:transferase activity"/>
    <property type="evidence" value="ECO:0007669"/>
    <property type="project" value="UniProtKB-KW"/>
</dbReference>
<evidence type="ECO:0000313" key="3">
    <source>
        <dbReference type="EMBL" id="ADL35304.1"/>
    </source>
</evidence>
<dbReference type="Gene3D" id="3.90.550.10">
    <property type="entry name" value="Spore Coat Polysaccharide Biosynthesis Protein SpsA, Chain A"/>
    <property type="match status" value="1"/>
</dbReference>
<keyword evidence="1" id="KW-0472">Membrane</keyword>
<keyword evidence="3" id="KW-0808">Transferase</keyword>
<dbReference type="STRING" id="515622.bpr_I2571"/>
<keyword evidence="4" id="KW-1185">Reference proteome</keyword>
<evidence type="ECO:0000259" key="2">
    <source>
        <dbReference type="Pfam" id="PF00535"/>
    </source>
</evidence>
<sequence>MMVKDMSDKRLQILVSAVNKDAQKLPEAMNIESDAVIVNQLIGQDEKSCAEESEEYIFRDHAIKIMRRHEKGVGRSRNLALDNSDHEIIQFGDDDIVYDSGYAQKILAEFDAHPKADILLFNVKAQPGRETYWNEDFAKVTWKNYGRYPAYAICARRDKLISSGVRYSLLFGGGAPYMNGEDSLFLHDCLKAGLSVYRTDVAIGHELVSESTWFKGYTEKFFFDRGVLYHFLYGGMAFALGFRFLYKNRLTMCAEMGLFKCYRVLLSGIRHGRTIKE</sequence>
<dbReference type="HOGENOM" id="CLU_025996_19_8_9"/>
<name>E0RX93_BUTPB</name>
<dbReference type="KEGG" id="bpb:bpr_I2571"/>
<dbReference type="EMBL" id="CP001810">
    <property type="protein sequence ID" value="ADL35304.1"/>
    <property type="molecule type" value="Genomic_DNA"/>
</dbReference>
<dbReference type="eggNOG" id="COG0463">
    <property type="taxonomic scope" value="Bacteria"/>
</dbReference>
<gene>
    <name evidence="3" type="ordered locus">bpr_I2571</name>
</gene>
<dbReference type="InterPro" id="IPR029044">
    <property type="entry name" value="Nucleotide-diphossugar_trans"/>
</dbReference>
<feature type="domain" description="Glycosyltransferase 2-like" evidence="2">
    <location>
        <begin position="49"/>
        <end position="143"/>
    </location>
</feature>
<dbReference type="InterPro" id="IPR001173">
    <property type="entry name" value="Glyco_trans_2-like"/>
</dbReference>
<proteinExistence type="predicted"/>
<dbReference type="Pfam" id="PF00535">
    <property type="entry name" value="Glycos_transf_2"/>
    <property type="match status" value="1"/>
</dbReference>
<evidence type="ECO:0000256" key="1">
    <source>
        <dbReference type="SAM" id="Phobius"/>
    </source>
</evidence>
<dbReference type="AlphaFoldDB" id="E0RX93"/>